<dbReference type="AlphaFoldDB" id="A0A4Z2CA35"/>
<dbReference type="InterPro" id="IPR042756">
    <property type="entry name" value="Sel-1L3"/>
</dbReference>
<dbReference type="Gene3D" id="1.25.40.10">
    <property type="entry name" value="Tetratricopeptide repeat domain"/>
    <property type="match status" value="1"/>
</dbReference>
<name>A0A4Z2CA35_9TELE</name>
<dbReference type="InterPro" id="IPR006597">
    <property type="entry name" value="Sel1-like"/>
</dbReference>
<evidence type="ECO:0000313" key="2">
    <source>
        <dbReference type="Proteomes" id="UP000516260"/>
    </source>
</evidence>
<dbReference type="PANTHER" id="PTHR44444">
    <property type="entry name" value="PROTEIN SEL-1 HOMOLOG 3"/>
    <property type="match status" value="1"/>
</dbReference>
<protein>
    <submittedName>
        <fullName evidence="1">Uncharacterized protein</fullName>
    </submittedName>
</protein>
<sequence>MHHRGVHGLTVDPDLAYAYYANIAQQTILDRQNPTPEQTYVEAVYLNDDETLNQQTNEKHHIFQWLRLQARRGTVEAEQALARMLYWGYQGVTPNIRKAVRHYERGAVQLEDPVSMYDYGIVLLQELKRTFPKAVTFLQKAMDQGFVPAINALAWYYEQFEQDYKRAVELWEQADLLLSPDAALNLGVVHSQGLYPGKAADQYMAYKYYEKAAERGHIRGAISLAEVWTTGIPGRVGRHPADAVLWVKWAAEHNGHLGGLLRKALNSYLERDIFPSLLFYMMAAESGYAAAQFNAAYLCEQHAVSPPCSHGSALLSLFHSEEIHSRVPSVQRGLLDHDSASRCMRRYYNLTIQGQNPNTYGKNKVL</sequence>
<comment type="caution">
    <text evidence="1">The sequence shown here is derived from an EMBL/GenBank/DDBJ whole genome shotgun (WGS) entry which is preliminary data.</text>
</comment>
<dbReference type="SMART" id="SM00671">
    <property type="entry name" value="SEL1"/>
    <property type="match status" value="4"/>
</dbReference>
<dbReference type="Pfam" id="PF08238">
    <property type="entry name" value="Sel1"/>
    <property type="match status" value="5"/>
</dbReference>
<keyword evidence="2" id="KW-1185">Reference proteome</keyword>
<dbReference type="SUPFAM" id="SSF81901">
    <property type="entry name" value="HCP-like"/>
    <property type="match status" value="2"/>
</dbReference>
<proteinExistence type="predicted"/>
<dbReference type="EMBL" id="SWLE01000003">
    <property type="protein sequence ID" value="TNN01085.1"/>
    <property type="molecule type" value="Genomic_DNA"/>
</dbReference>
<dbReference type="Proteomes" id="UP000516260">
    <property type="component" value="Chromosome 11"/>
</dbReference>
<gene>
    <name evidence="1" type="ORF">fugu_010467</name>
</gene>
<accession>A0A4Z2CA35</accession>
<evidence type="ECO:0000313" key="1">
    <source>
        <dbReference type="EMBL" id="TNN01085.1"/>
    </source>
</evidence>
<organism evidence="1 2">
    <name type="scientific">Takifugu bimaculatus</name>
    <dbReference type="NCBI Taxonomy" id="433685"/>
    <lineage>
        <taxon>Eukaryota</taxon>
        <taxon>Metazoa</taxon>
        <taxon>Chordata</taxon>
        <taxon>Craniata</taxon>
        <taxon>Vertebrata</taxon>
        <taxon>Euteleostomi</taxon>
        <taxon>Actinopterygii</taxon>
        <taxon>Neopterygii</taxon>
        <taxon>Teleostei</taxon>
        <taxon>Neoteleostei</taxon>
        <taxon>Acanthomorphata</taxon>
        <taxon>Eupercaria</taxon>
        <taxon>Tetraodontiformes</taxon>
        <taxon>Tetradontoidea</taxon>
        <taxon>Tetraodontidae</taxon>
        <taxon>Takifugu</taxon>
    </lineage>
</organism>
<dbReference type="InterPro" id="IPR011990">
    <property type="entry name" value="TPR-like_helical_dom_sf"/>
</dbReference>
<reference evidence="1 2" key="1">
    <citation type="submission" date="2019-04" db="EMBL/GenBank/DDBJ databases">
        <title>The sequence and de novo assembly of Takifugu bimaculatus genome using PacBio and Hi-C technologies.</title>
        <authorList>
            <person name="Xu P."/>
            <person name="Liu B."/>
            <person name="Zhou Z."/>
        </authorList>
    </citation>
    <scope>NUCLEOTIDE SEQUENCE [LARGE SCALE GENOMIC DNA]</scope>
    <source>
        <strain evidence="1">TB-2018</strain>
        <tissue evidence="1">Muscle</tissue>
    </source>
</reference>
<dbReference type="PANTHER" id="PTHR44444:SF4">
    <property type="entry name" value="PROTEIN SEL-1 HOMOLOG 3 ISOFORM X1"/>
    <property type="match status" value="1"/>
</dbReference>